<feature type="region of interest" description="Disordered" evidence="1">
    <location>
        <begin position="49"/>
        <end position="85"/>
    </location>
</feature>
<dbReference type="AlphaFoldDB" id="A0A7D9E580"/>
<feature type="compositionally biased region" description="Low complexity" evidence="1">
    <location>
        <begin position="209"/>
        <end position="218"/>
    </location>
</feature>
<keyword evidence="3" id="KW-1185">Reference proteome</keyword>
<dbReference type="EMBL" id="CACRXK020003492">
    <property type="protein sequence ID" value="CAB3999013.1"/>
    <property type="molecule type" value="Genomic_DNA"/>
</dbReference>
<protein>
    <submittedName>
        <fullName evidence="2">Uncharacterized protein</fullName>
    </submittedName>
</protein>
<feature type="region of interest" description="Disordered" evidence="1">
    <location>
        <begin position="184"/>
        <end position="218"/>
    </location>
</feature>
<dbReference type="OrthoDB" id="10067762at2759"/>
<organism evidence="2 3">
    <name type="scientific">Paramuricea clavata</name>
    <name type="common">Red gorgonian</name>
    <name type="synonym">Violescent sea-whip</name>
    <dbReference type="NCBI Taxonomy" id="317549"/>
    <lineage>
        <taxon>Eukaryota</taxon>
        <taxon>Metazoa</taxon>
        <taxon>Cnidaria</taxon>
        <taxon>Anthozoa</taxon>
        <taxon>Octocorallia</taxon>
        <taxon>Malacalcyonacea</taxon>
        <taxon>Plexauridae</taxon>
        <taxon>Paramuricea</taxon>
    </lineage>
</organism>
<proteinExistence type="predicted"/>
<feature type="non-terminal residue" evidence="2">
    <location>
        <position position="241"/>
    </location>
</feature>
<dbReference type="Proteomes" id="UP001152795">
    <property type="component" value="Unassembled WGS sequence"/>
</dbReference>
<feature type="compositionally biased region" description="Low complexity" evidence="1">
    <location>
        <begin position="57"/>
        <end position="80"/>
    </location>
</feature>
<evidence type="ECO:0000313" key="3">
    <source>
        <dbReference type="Proteomes" id="UP001152795"/>
    </source>
</evidence>
<accession>A0A7D9E580</accession>
<evidence type="ECO:0000256" key="1">
    <source>
        <dbReference type="SAM" id="MobiDB-lite"/>
    </source>
</evidence>
<reference evidence="2" key="1">
    <citation type="submission" date="2020-04" db="EMBL/GenBank/DDBJ databases">
        <authorList>
            <person name="Alioto T."/>
            <person name="Alioto T."/>
            <person name="Gomez Garrido J."/>
        </authorList>
    </citation>
    <scope>NUCLEOTIDE SEQUENCE</scope>
    <source>
        <strain evidence="2">A484AB</strain>
    </source>
</reference>
<evidence type="ECO:0000313" key="2">
    <source>
        <dbReference type="EMBL" id="CAB3999013.1"/>
    </source>
</evidence>
<name>A0A7D9E580_PARCT</name>
<gene>
    <name evidence="2" type="ORF">PACLA_8A086255</name>
</gene>
<sequence>MKYKDLLEELNSLLEKDKWGELSDQAYEHVSYGKDILDFAWKAINNATDRFKPPETAPSLSSRSTRRSVLSRASSSSSASARRRAMAEAAAAKKMAEFDRIMAERENERKLFETEEELRLKQRRAQHDIEMAILAVEKAEAIANAKLHAIEQSIMKEELPYLLTKQRDLEVEDTESRTKVWVDTHSDPKHKPNLADPNVDTLHHKPETTENTTELPPVTNQIAEGIQVANVNEHINDNRSK</sequence>
<comment type="caution">
    <text evidence="2">The sequence shown here is derived from an EMBL/GenBank/DDBJ whole genome shotgun (WGS) entry which is preliminary data.</text>
</comment>